<feature type="domain" description="U1-type" evidence="2">
    <location>
        <begin position="860"/>
        <end position="894"/>
    </location>
</feature>
<organism evidence="3">
    <name type="scientific">Daphnia magna</name>
    <dbReference type="NCBI Taxonomy" id="35525"/>
    <lineage>
        <taxon>Eukaryota</taxon>
        <taxon>Metazoa</taxon>
        <taxon>Ecdysozoa</taxon>
        <taxon>Arthropoda</taxon>
        <taxon>Crustacea</taxon>
        <taxon>Branchiopoda</taxon>
        <taxon>Diplostraca</taxon>
        <taxon>Cladocera</taxon>
        <taxon>Anomopoda</taxon>
        <taxon>Daphniidae</taxon>
        <taxon>Daphnia</taxon>
    </lineage>
</organism>
<feature type="region of interest" description="Disordered" evidence="1">
    <location>
        <begin position="1039"/>
        <end position="1072"/>
    </location>
</feature>
<feature type="compositionally biased region" description="Basic and acidic residues" evidence="1">
    <location>
        <begin position="105"/>
        <end position="121"/>
    </location>
</feature>
<dbReference type="EMBL" id="GDIQ01099875">
    <property type="protein sequence ID" value="JAL51851.1"/>
    <property type="molecule type" value="Transcribed_RNA"/>
</dbReference>
<dbReference type="GO" id="GO:0005654">
    <property type="term" value="C:nucleoplasm"/>
    <property type="evidence" value="ECO:0007669"/>
    <property type="project" value="TreeGrafter"/>
</dbReference>
<feature type="compositionally biased region" description="Basic residues" evidence="1">
    <location>
        <begin position="447"/>
        <end position="467"/>
    </location>
</feature>
<dbReference type="GO" id="GO:0045892">
    <property type="term" value="P:negative regulation of DNA-templated transcription"/>
    <property type="evidence" value="ECO:0007669"/>
    <property type="project" value="TreeGrafter"/>
</dbReference>
<feature type="compositionally biased region" description="Basic and acidic residues" evidence="1">
    <location>
        <begin position="559"/>
        <end position="574"/>
    </location>
</feature>
<dbReference type="EMBL" id="GDIQ01060499">
    <property type="protein sequence ID" value="JAN34238.1"/>
    <property type="molecule type" value="Transcribed_RNA"/>
</dbReference>
<feature type="region of interest" description="Disordered" evidence="1">
    <location>
        <begin position="1258"/>
        <end position="1295"/>
    </location>
</feature>
<feature type="compositionally biased region" description="Low complexity" evidence="1">
    <location>
        <begin position="1482"/>
        <end position="1492"/>
    </location>
</feature>
<sequence>MPRGRGGFNSGYFEERHKHGRGDGSGGSHPHSYQYVNVQNPNRNVMDKHMHFGTHIGNSRHNVHITSHAAPGQDSNRMMNFMPDPRLQPKPVPYGGNKHPYPSGEKQDFRRNESLPNDKGKYLKPQQSGSCHSSSPHINENSMNSVTRLMKERVPDTRHNDRRIGELSIEDRFGQQSAFSRRESTVVSDSNQQDMNLDSLVHNILDSFDVDSAFKDQSQTIEVEEEQEEEDFPTKYANYQSQFEDFEQHAVALPCDPHLHKPIAFSAQASTMQTVPPKRDTQLTARVKPEPREKITGPERDNLRPESNLKQALEDIRQRQQTAVTVSPSMSSYNEANKLKVSNITKGQNASERSLKTPPNVSSNNHGKSPRQLPHVGNHAEITRRKVVEDSGNRSSNRSSRNGSPMDGRGQNSAGKSILGSPEWHRQVRMVDNTDNGSRDSREREMRRVRRISRSRSRSPRRPHRYFRYGSPEQRRSRSRSPISKRTRRISPEYPHRRWGAGGPRRNSRSPVGSRERKRSPPDSTRRSVVERTVIMRRSRSISQSLSRSPSQQRQNTKCFKDQPEESMEPKNKPPDNVVVGAHQTTQLFTRNYVVANQVDRVAQSTQQVATPVDPRYIVPHTTLSHSASVIPSGMGYYNQHCQTPVQQQQLDMTSYQQQQLHQQQLHQQQFQQQFQQQQQLLVQQQFQQQLYQRHLHQLNPNSVSQHALPSSLFPASHPAGFVHSPVVQNIPPPQTTVSTPTPSTSAPVVPANSERGSAEEQRIQVVRDGLLEKQMNLIHQLLVVQTQQADLEMKQKTAEEAEYENFSINILEKAKFGKEMMVSAQALEKIILKHTNQLKEDFNEIKKTRLSNRYNYYDPQQHWCELCDVITDKLNDYLNHLHSKEHEERLQSTGVPSTPWHKKHPVVPEEKGGIRIPFNGLQNLQPVKAWYCELCDVWMGDLHCAQLHMTSSGHNDQHLKRSMERPDSALSQTVKKQAALRRNAARKKEEERVRIRQKEVDRLKMEAEKKEAARKKETEMLEKQRRIKQKWQEFVRNEEASNTPVAELEGESSGEKDATNQLPADGSHSTGIRLNIRTPIMSSKVTEQKDSTEIISSITETSDSIVEKDVDAADEIAKTNSLSKPFSIRNPVLDKDCSKQRIVEDVRTETTVLKLAEKPISSIEGNVCEVIQTNSLTVTVGKDTSSTHMPGNCNLNPSEKLAPHTVGASSKLTDLPDEKDVSDQMDPEPESVCQTDSISSSSVNVQAQLLAIGQTDACSPSTVPVSSEADSEAAKSNQKLIGQKQIHQLDTNSQDHRNSLVKAVMEGDQKESPNLNHSDAEANVENVQDFIVRTESSSNKSKISDKISEPATCFQQHSDLNRDESQEKTSANEENGGLLPKLEPMDSEDPTNECCVILEVNPKLDKIPELIDLESSGEESNPPTVESRMSQNSENNESVDEKCDCLSDVANRSSTPCGIRFNEFIVLSETHEDSCIDTDSHTSNNSSSETSSGERGVAVKEATADEASTSQVP</sequence>
<dbReference type="GO" id="GO:0045893">
    <property type="term" value="P:positive regulation of DNA-templated transcription"/>
    <property type="evidence" value="ECO:0007669"/>
    <property type="project" value="TreeGrafter"/>
</dbReference>
<feature type="region of interest" description="Disordered" evidence="1">
    <location>
        <begin position="1414"/>
        <end position="1442"/>
    </location>
</feature>
<feature type="compositionally biased region" description="Basic and acidic residues" evidence="1">
    <location>
        <begin position="437"/>
        <end position="446"/>
    </location>
</feature>
<dbReference type="InterPro" id="IPR003604">
    <property type="entry name" value="Matrin/U1-like-C_Znf_C2H2"/>
</dbReference>
<protein>
    <submittedName>
        <fullName evidence="3">Zinc finger matrin-type protein</fullName>
    </submittedName>
</protein>
<feature type="compositionally biased region" description="Basic residues" evidence="1">
    <location>
        <begin position="477"/>
        <end position="489"/>
    </location>
</feature>
<feature type="region of interest" description="Disordered" evidence="1">
    <location>
        <begin position="954"/>
        <end position="994"/>
    </location>
</feature>
<dbReference type="PANTHER" id="PTHR15577">
    <property type="entry name" value="ZINC FINGER CONTAINING PROTEIN"/>
    <property type="match status" value="1"/>
</dbReference>
<evidence type="ECO:0000256" key="1">
    <source>
        <dbReference type="SAM" id="MobiDB-lite"/>
    </source>
</evidence>
<accession>A0A0N8CA48</accession>
<dbReference type="GO" id="GO:0003676">
    <property type="term" value="F:nucleic acid binding"/>
    <property type="evidence" value="ECO:0007669"/>
    <property type="project" value="InterPro"/>
</dbReference>
<evidence type="ECO:0000259" key="2">
    <source>
        <dbReference type="SMART" id="SM00451"/>
    </source>
</evidence>
<feature type="compositionally biased region" description="Basic and acidic residues" evidence="1">
    <location>
        <begin position="381"/>
        <end position="392"/>
    </location>
</feature>
<feature type="compositionally biased region" description="Low complexity" evidence="1">
    <location>
        <begin position="736"/>
        <end position="751"/>
    </location>
</feature>
<feature type="domain" description="U1-type" evidence="2">
    <location>
        <begin position="928"/>
        <end position="962"/>
    </location>
</feature>
<feature type="compositionally biased region" description="Basic and acidic residues" evidence="1">
    <location>
        <begin position="277"/>
        <end position="304"/>
    </location>
</feature>
<evidence type="ECO:0000313" key="3">
    <source>
        <dbReference type="EMBL" id="JAL51851.1"/>
    </source>
</evidence>
<feature type="region of interest" description="Disordered" evidence="1">
    <location>
        <begin position="268"/>
        <end position="578"/>
    </location>
</feature>
<feature type="region of interest" description="Disordered" evidence="1">
    <location>
        <begin position="1474"/>
        <end position="1514"/>
    </location>
</feature>
<feature type="region of interest" description="Disordered" evidence="1">
    <location>
        <begin position="1"/>
        <end position="35"/>
    </location>
</feature>
<feature type="compositionally biased region" description="Polar residues" evidence="1">
    <location>
        <begin position="1419"/>
        <end position="1437"/>
    </location>
</feature>
<feature type="compositionally biased region" description="Basic and acidic residues" evidence="1">
    <location>
        <begin position="956"/>
        <end position="968"/>
    </location>
</feature>
<dbReference type="OrthoDB" id="10072641at2759"/>
<feature type="region of interest" description="Disordered" evidence="1">
    <location>
        <begin position="67"/>
        <end position="144"/>
    </location>
</feature>
<feature type="compositionally biased region" description="Polar residues" evidence="1">
    <location>
        <begin position="1060"/>
        <end position="1072"/>
    </location>
</feature>
<dbReference type="InterPro" id="IPR055309">
    <property type="entry name" value="Znf318-like"/>
</dbReference>
<reference evidence="3" key="1">
    <citation type="submission" date="2015-10" db="EMBL/GenBank/DDBJ databases">
        <title>EvidentialGene: Evidence-directed Construction of Complete mRNA Transcriptomes without Genomes.</title>
        <authorList>
            <person name="Gilbert D.G."/>
        </authorList>
    </citation>
    <scope>NUCLEOTIDE SEQUENCE</scope>
</reference>
<name>A0A0N8CA48_9CRUS</name>
<feature type="region of interest" description="Disordered" evidence="1">
    <location>
        <begin position="736"/>
        <end position="761"/>
    </location>
</feature>
<dbReference type="GO" id="GO:0008270">
    <property type="term" value="F:zinc ion binding"/>
    <property type="evidence" value="ECO:0007669"/>
    <property type="project" value="InterPro"/>
</dbReference>
<feature type="region of interest" description="Disordered" evidence="1">
    <location>
        <begin position="1209"/>
        <end position="1239"/>
    </location>
</feature>
<feature type="compositionally biased region" description="Polar residues" evidence="1">
    <location>
        <begin position="125"/>
        <end position="144"/>
    </location>
</feature>
<dbReference type="PANTHER" id="PTHR15577:SF2">
    <property type="entry name" value="ZINC FINGER PROTEIN 318"/>
    <property type="match status" value="1"/>
</dbReference>
<feature type="region of interest" description="Disordered" evidence="1">
    <location>
        <begin position="1359"/>
        <end position="1390"/>
    </location>
</feature>
<feature type="compositionally biased region" description="Polar residues" evidence="1">
    <location>
        <begin position="1275"/>
        <end position="1293"/>
    </location>
</feature>
<feature type="compositionally biased region" description="Basic and acidic residues" evidence="1">
    <location>
        <begin position="1360"/>
        <end position="1372"/>
    </location>
</feature>
<proteinExistence type="predicted"/>
<feature type="compositionally biased region" description="Polar residues" evidence="1">
    <location>
        <begin position="319"/>
        <end position="367"/>
    </location>
</feature>
<feature type="compositionally biased region" description="Low complexity" evidence="1">
    <location>
        <begin position="541"/>
        <end position="555"/>
    </location>
</feature>
<feature type="compositionally biased region" description="Low complexity" evidence="1">
    <location>
        <begin position="393"/>
        <end position="404"/>
    </location>
</feature>
<dbReference type="SMART" id="SM00451">
    <property type="entry name" value="ZnF_U1"/>
    <property type="match status" value="2"/>
</dbReference>
<feature type="compositionally biased region" description="Basic and acidic residues" evidence="1">
    <location>
        <begin position="519"/>
        <end position="530"/>
    </location>
</feature>